<dbReference type="EMBL" id="CP001720">
    <property type="protein sequence ID" value="ACV61715.1"/>
    <property type="molecule type" value="Genomic_DNA"/>
</dbReference>
<dbReference type="PANTHER" id="PTHR39338:SF5">
    <property type="entry name" value="BLR6139 PROTEIN"/>
    <property type="match status" value="1"/>
</dbReference>
<dbReference type="PANTHER" id="PTHR39338">
    <property type="entry name" value="BLL5662 PROTEIN-RELATED"/>
    <property type="match status" value="1"/>
</dbReference>
<dbReference type="Pfam" id="PF05762">
    <property type="entry name" value="VWA_CoxE"/>
    <property type="match status" value="1"/>
</dbReference>
<sequence length="479" mass="56172">MNNQKYTQILSEISSKDNKSLEYMVARFAHILRHLDVRVSASETIDALRALSIINIMDRDQVRAALRGTLVKGEMEHRIFDLAFNNFFLPPEEKASLRLEEKLAEQDRLASLQEAEEDFLASMQDGEFPWSEELLKNIRLTREQKETYAHLPEKEKQRLKEILTSFQGNNINNPDTLIAQVAESSLNFWRYHMLKNNEDFDEPEPLAPDRLTGEEEMDEVIERVSAEFFRDAGDNIMYQDMKNISDENLPRVMSLIKKMTKKLVTRVSRRTRFSKMKKTIDIRRSIRQNISYGGIPLELRYRAKRIQKPRLLLICDVSASMARYARFVIQFIYGLSNAVKDIESFIFSEDLERITPMFKRKKGFADTMTEIINQSGIWGQATDFNRSLETFGQRYQNLLTSETYLIIMSDTKTLAVEQAAFRLKQMKKNLRGVIWLNTLPRNEWIQYKSVFIFQQQSRMFECNTLAHLDKVMRSQIFSV</sequence>
<accession>C8W251</accession>
<gene>
    <name evidence="1" type="ordered locus">Dtox_0807</name>
</gene>
<dbReference type="AlphaFoldDB" id="C8W251"/>
<evidence type="ECO:0000313" key="1">
    <source>
        <dbReference type="EMBL" id="ACV61715.1"/>
    </source>
</evidence>
<dbReference type="HOGENOM" id="CLU_042261_2_0_9"/>
<dbReference type="Proteomes" id="UP000002217">
    <property type="component" value="Chromosome"/>
</dbReference>
<name>C8W251_DESAS</name>
<organism evidence="1 2">
    <name type="scientific">Desulfofarcimen acetoxidans (strain ATCC 49208 / DSM 771 / KCTC 5769 / VKM B-1644 / 5575)</name>
    <name type="common">Desulfotomaculum acetoxidans</name>
    <dbReference type="NCBI Taxonomy" id="485916"/>
    <lineage>
        <taxon>Bacteria</taxon>
        <taxon>Bacillati</taxon>
        <taxon>Bacillota</taxon>
        <taxon>Clostridia</taxon>
        <taxon>Eubacteriales</taxon>
        <taxon>Peptococcaceae</taxon>
        <taxon>Desulfofarcimen</taxon>
    </lineage>
</organism>
<dbReference type="RefSeq" id="WP_015756433.1">
    <property type="nucleotide sequence ID" value="NC_013216.1"/>
</dbReference>
<evidence type="ECO:0000313" key="2">
    <source>
        <dbReference type="Proteomes" id="UP000002217"/>
    </source>
</evidence>
<proteinExistence type="predicted"/>
<dbReference type="STRING" id="485916.Dtox_0807"/>
<keyword evidence="2" id="KW-1185">Reference proteome</keyword>
<reference evidence="1 2" key="1">
    <citation type="journal article" date="2009" name="Stand. Genomic Sci.">
        <title>Complete genome sequence of Desulfotomaculum acetoxidans type strain (5575).</title>
        <authorList>
            <person name="Spring S."/>
            <person name="Lapidus A."/>
            <person name="Schroder M."/>
            <person name="Gleim D."/>
            <person name="Sims D."/>
            <person name="Meincke L."/>
            <person name="Glavina Del Rio T."/>
            <person name="Tice H."/>
            <person name="Copeland A."/>
            <person name="Cheng J.F."/>
            <person name="Lucas S."/>
            <person name="Chen F."/>
            <person name="Nolan M."/>
            <person name="Bruce D."/>
            <person name="Goodwin L."/>
            <person name="Pitluck S."/>
            <person name="Ivanova N."/>
            <person name="Mavromatis K."/>
            <person name="Mikhailova N."/>
            <person name="Pati A."/>
            <person name="Chen A."/>
            <person name="Palaniappan K."/>
            <person name="Land M."/>
            <person name="Hauser L."/>
            <person name="Chang Y.J."/>
            <person name="Jeffries C.D."/>
            <person name="Chain P."/>
            <person name="Saunders E."/>
            <person name="Brettin T."/>
            <person name="Detter J.C."/>
            <person name="Goker M."/>
            <person name="Bristow J."/>
            <person name="Eisen J.A."/>
            <person name="Markowitz V."/>
            <person name="Hugenholtz P."/>
            <person name="Kyrpides N.C."/>
            <person name="Klenk H.P."/>
            <person name="Han C."/>
        </authorList>
    </citation>
    <scope>NUCLEOTIDE SEQUENCE [LARGE SCALE GENOMIC DNA]</scope>
    <source>
        <strain evidence="2">ATCC 49208 / DSM 771 / VKM B-1644</strain>
    </source>
</reference>
<dbReference type="OrthoDB" id="9790469at2"/>
<dbReference type="eggNOG" id="COG3552">
    <property type="taxonomic scope" value="Bacteria"/>
</dbReference>
<dbReference type="InterPro" id="IPR008912">
    <property type="entry name" value="Uncharacterised_CoxE"/>
</dbReference>
<protein>
    <submittedName>
        <fullName evidence="1">VWA containing CoxE family protein</fullName>
    </submittedName>
</protein>
<dbReference type="KEGG" id="dae:Dtox_0807"/>